<sequence length="40" mass="4759">KYYTNDCKTEIRDMTNVEIQQIILKQIIDFAEELANVIEI</sequence>
<feature type="non-terminal residue" evidence="1">
    <location>
        <position position="1"/>
    </location>
</feature>
<reference evidence="1" key="1">
    <citation type="submission" date="2021-06" db="EMBL/GenBank/DDBJ databases">
        <authorList>
            <person name="Kallberg Y."/>
            <person name="Tangrot J."/>
            <person name="Rosling A."/>
        </authorList>
    </citation>
    <scope>NUCLEOTIDE SEQUENCE</scope>
    <source>
        <strain evidence="1">MA461A</strain>
    </source>
</reference>
<keyword evidence="2" id="KW-1185">Reference proteome</keyword>
<proteinExistence type="predicted"/>
<feature type="non-terminal residue" evidence="1">
    <location>
        <position position="40"/>
    </location>
</feature>
<evidence type="ECO:0000313" key="2">
    <source>
        <dbReference type="Proteomes" id="UP000789920"/>
    </source>
</evidence>
<protein>
    <submittedName>
        <fullName evidence="1">27114_t:CDS:1</fullName>
    </submittedName>
</protein>
<dbReference type="EMBL" id="CAJVQC010073956">
    <property type="protein sequence ID" value="CAG8812679.1"/>
    <property type="molecule type" value="Genomic_DNA"/>
</dbReference>
<gene>
    <name evidence="1" type="ORF">RPERSI_LOCUS23583</name>
</gene>
<name>A0ACA9RXX1_9GLOM</name>
<comment type="caution">
    <text evidence="1">The sequence shown here is derived from an EMBL/GenBank/DDBJ whole genome shotgun (WGS) entry which is preliminary data.</text>
</comment>
<dbReference type="Proteomes" id="UP000789920">
    <property type="component" value="Unassembled WGS sequence"/>
</dbReference>
<accession>A0ACA9RXX1</accession>
<evidence type="ECO:0000313" key="1">
    <source>
        <dbReference type="EMBL" id="CAG8812679.1"/>
    </source>
</evidence>
<organism evidence="1 2">
    <name type="scientific">Racocetra persica</name>
    <dbReference type="NCBI Taxonomy" id="160502"/>
    <lineage>
        <taxon>Eukaryota</taxon>
        <taxon>Fungi</taxon>
        <taxon>Fungi incertae sedis</taxon>
        <taxon>Mucoromycota</taxon>
        <taxon>Glomeromycotina</taxon>
        <taxon>Glomeromycetes</taxon>
        <taxon>Diversisporales</taxon>
        <taxon>Gigasporaceae</taxon>
        <taxon>Racocetra</taxon>
    </lineage>
</organism>